<feature type="transmembrane region" description="Helical" evidence="1">
    <location>
        <begin position="97"/>
        <end position="122"/>
    </location>
</feature>
<keyword evidence="1" id="KW-0812">Transmembrane</keyword>
<evidence type="ECO:0000313" key="2">
    <source>
        <dbReference type="EMBL" id="CAA9991440.1"/>
    </source>
</evidence>
<sequence length="151" mass="17400">MTLNGCGVRQEIILRSLSILHLILVISNIFVLDPRVFTPLWIIYSIGVVCFFTLFIYSCVRYQAWFFVVSLCFQALYIVSAGYLASLALMGYFTIKMTLMCVVFGTNTLVIITDVISMIAVFTIRSDQLRRRAETKRIHRRQDIEASFSKY</sequence>
<keyword evidence="1" id="KW-0472">Membrane</keyword>
<dbReference type="Proteomes" id="UP000001940">
    <property type="component" value="Chromosome III"/>
</dbReference>
<dbReference type="EMBL" id="BX284603">
    <property type="protein sequence ID" value="CAA9991440.1"/>
    <property type="molecule type" value="Genomic_DNA"/>
</dbReference>
<evidence type="ECO:0000256" key="1">
    <source>
        <dbReference type="SAM" id="Phobius"/>
    </source>
</evidence>
<feature type="transmembrane region" description="Helical" evidence="1">
    <location>
        <begin position="38"/>
        <end position="57"/>
    </location>
</feature>
<evidence type="ECO:0000313" key="3">
    <source>
        <dbReference type="Proteomes" id="UP000001940"/>
    </source>
</evidence>
<name>A0A679L8W6_CAEEL</name>
<keyword evidence="3" id="KW-1185">Reference proteome</keyword>
<feature type="transmembrane region" description="Helical" evidence="1">
    <location>
        <begin position="64"/>
        <end position="85"/>
    </location>
</feature>
<keyword evidence="1" id="KW-1133">Transmembrane helix</keyword>
<evidence type="ECO:0000313" key="4">
    <source>
        <dbReference type="WormBase" id="T24C4.10"/>
    </source>
</evidence>
<organism evidence="2 3">
    <name type="scientific">Caenorhabditis elegans</name>
    <dbReference type="NCBI Taxonomy" id="6239"/>
    <lineage>
        <taxon>Eukaryota</taxon>
        <taxon>Metazoa</taxon>
        <taxon>Ecdysozoa</taxon>
        <taxon>Nematoda</taxon>
        <taxon>Chromadorea</taxon>
        <taxon>Rhabditida</taxon>
        <taxon>Rhabditina</taxon>
        <taxon>Rhabditomorpha</taxon>
        <taxon>Rhabditoidea</taxon>
        <taxon>Rhabditidae</taxon>
        <taxon>Peloderinae</taxon>
        <taxon>Caenorhabditis</taxon>
    </lineage>
</organism>
<dbReference type="WormBase" id="T24C4.10">
    <property type="protein sequence ID" value="CE54072"/>
    <property type="gene ID" value="WBGene00306002"/>
</dbReference>
<dbReference type="InParanoid" id="A0A679L8W6"/>
<feature type="transmembrane region" description="Helical" evidence="1">
    <location>
        <begin position="12"/>
        <end position="32"/>
    </location>
</feature>
<accession>A0A679L8W6</accession>
<protein>
    <submittedName>
        <fullName evidence="2">Uncharacterized protein</fullName>
    </submittedName>
</protein>
<dbReference type="AGR" id="WB:WBGene00306002"/>
<dbReference type="OrthoDB" id="5844937at2759"/>
<reference evidence="2 3" key="1">
    <citation type="journal article" date="1998" name="Science">
        <title>Genome sequence of the nematode C. elegans: a platform for investigating biology.</title>
        <authorList>
            <consortium name="The C. elegans sequencing consortium"/>
            <person name="Sulson J.E."/>
            <person name="Waterston R."/>
        </authorList>
    </citation>
    <scope>NUCLEOTIDE SEQUENCE [LARGE SCALE GENOMIC DNA]</scope>
    <source>
        <strain evidence="2 3">Bristol N2</strain>
    </source>
</reference>
<proteinExistence type="predicted"/>
<dbReference type="AlphaFoldDB" id="A0A679L8W6"/>
<gene>
    <name evidence="2" type="ORF">CELE_T24C4.10</name>
    <name evidence="2 4" type="ORF">T24C4.10</name>
</gene>